<dbReference type="PANTHER" id="PTHR30146:SF150">
    <property type="entry name" value="ARABINOSE METABOLISM TRANSCRIPTIONAL REPRESSOR"/>
    <property type="match status" value="1"/>
</dbReference>
<dbReference type="PRINTS" id="PR00036">
    <property type="entry name" value="HTHLACI"/>
</dbReference>
<dbReference type="SMART" id="SM00354">
    <property type="entry name" value="HTH_LACI"/>
    <property type="match status" value="1"/>
</dbReference>
<dbReference type="Gene3D" id="3.40.50.2300">
    <property type="match status" value="2"/>
</dbReference>
<evidence type="ECO:0000313" key="6">
    <source>
        <dbReference type="Proteomes" id="UP001524435"/>
    </source>
</evidence>
<dbReference type="Pfam" id="PF13377">
    <property type="entry name" value="Peripla_BP_3"/>
    <property type="match status" value="1"/>
</dbReference>
<evidence type="ECO:0000256" key="3">
    <source>
        <dbReference type="ARBA" id="ARBA00023163"/>
    </source>
</evidence>
<dbReference type="Proteomes" id="UP001524435">
    <property type="component" value="Unassembled WGS sequence"/>
</dbReference>
<organism evidence="5 6">
    <name type="scientific">Massilicoli timonensis</name>
    <dbReference type="NCBI Taxonomy" id="2015901"/>
    <lineage>
        <taxon>Bacteria</taxon>
        <taxon>Bacillati</taxon>
        <taxon>Bacillota</taxon>
        <taxon>Erysipelotrichia</taxon>
        <taxon>Erysipelotrichales</taxon>
        <taxon>Erysipelotrichaceae</taxon>
        <taxon>Massilicoli</taxon>
    </lineage>
</organism>
<reference evidence="5 6" key="1">
    <citation type="submission" date="2022-06" db="EMBL/GenBank/DDBJ databases">
        <title>Isolation of gut microbiota from human fecal samples.</title>
        <authorList>
            <person name="Pamer E.G."/>
            <person name="Barat B."/>
            <person name="Waligurski E."/>
            <person name="Medina S."/>
            <person name="Paddock L."/>
            <person name="Mostad J."/>
        </authorList>
    </citation>
    <scope>NUCLEOTIDE SEQUENCE [LARGE SCALE GENOMIC DNA]</scope>
    <source>
        <strain evidence="5 6">DFI.6.1</strain>
    </source>
</reference>
<protein>
    <submittedName>
        <fullName evidence="5">LacI family transcriptional regulator</fullName>
    </submittedName>
</protein>
<dbReference type="PROSITE" id="PS00356">
    <property type="entry name" value="HTH_LACI_1"/>
    <property type="match status" value="1"/>
</dbReference>
<dbReference type="PROSITE" id="PS50932">
    <property type="entry name" value="HTH_LACI_2"/>
    <property type="match status" value="1"/>
</dbReference>
<dbReference type="InterPro" id="IPR000843">
    <property type="entry name" value="HTH_LacI"/>
</dbReference>
<dbReference type="Gene3D" id="1.10.260.40">
    <property type="entry name" value="lambda repressor-like DNA-binding domains"/>
    <property type="match status" value="1"/>
</dbReference>
<feature type="domain" description="HTH lacI-type" evidence="4">
    <location>
        <begin position="4"/>
        <end position="58"/>
    </location>
</feature>
<dbReference type="RefSeq" id="WP_102266420.1">
    <property type="nucleotide sequence ID" value="NZ_CALVCM010000031.1"/>
</dbReference>
<gene>
    <name evidence="5" type="ORF">NE663_04365</name>
</gene>
<keyword evidence="6" id="KW-1185">Reference proteome</keyword>
<dbReference type="InterPro" id="IPR046335">
    <property type="entry name" value="LacI/GalR-like_sensor"/>
</dbReference>
<dbReference type="InterPro" id="IPR028082">
    <property type="entry name" value="Peripla_BP_I"/>
</dbReference>
<sequence>MKRITIYDVAKEADVSLATVSRVINGSDVVREDTRVKVQEAIEKLGYKPNAIAQGLALQKTTTIALIVPEASFFYTGQIINGLIDVAKIYKYNIVLHTATEGITEMNEIIETIIKSRVDGVVIFNDKLCKDELNTLTRYQVPIVVIGNKMHDDMIGSVYVDYASLVYDLVNSYMDRGVHDIALVEDRKNPQVIAQMLSGLTKAFEKRGMKYDNFIEIPKEYRSSYLYLKEYFAKKRHQLVLTYRDSQALAVLNSAKEQAQPIAIPQEMEVVCILDSKYNAMARPQISGYKIPDYDMGAMAMRMITKMLAENSEPFEKELEMFSIYTPRQSTK</sequence>
<evidence type="ECO:0000256" key="2">
    <source>
        <dbReference type="ARBA" id="ARBA00023125"/>
    </source>
</evidence>
<keyword evidence="1" id="KW-0805">Transcription regulation</keyword>
<dbReference type="SUPFAM" id="SSF53822">
    <property type="entry name" value="Periplasmic binding protein-like I"/>
    <property type="match status" value="1"/>
</dbReference>
<dbReference type="InterPro" id="IPR010982">
    <property type="entry name" value="Lambda_DNA-bd_dom_sf"/>
</dbReference>
<keyword evidence="3" id="KW-0804">Transcription</keyword>
<dbReference type="PANTHER" id="PTHR30146">
    <property type="entry name" value="LACI-RELATED TRANSCRIPTIONAL REPRESSOR"/>
    <property type="match status" value="1"/>
</dbReference>
<name>A0ABT1SJU3_9FIRM</name>
<dbReference type="Pfam" id="PF00356">
    <property type="entry name" value="LacI"/>
    <property type="match status" value="1"/>
</dbReference>
<accession>A0ABT1SJU3</accession>
<keyword evidence="2" id="KW-0238">DNA-binding</keyword>
<dbReference type="SUPFAM" id="SSF47413">
    <property type="entry name" value="lambda repressor-like DNA-binding domains"/>
    <property type="match status" value="1"/>
</dbReference>
<dbReference type="EMBL" id="JANGCH010000004">
    <property type="protein sequence ID" value="MCQ5121491.1"/>
    <property type="molecule type" value="Genomic_DNA"/>
</dbReference>
<comment type="caution">
    <text evidence="5">The sequence shown here is derived from an EMBL/GenBank/DDBJ whole genome shotgun (WGS) entry which is preliminary data.</text>
</comment>
<evidence type="ECO:0000259" key="4">
    <source>
        <dbReference type="PROSITE" id="PS50932"/>
    </source>
</evidence>
<evidence type="ECO:0000313" key="5">
    <source>
        <dbReference type="EMBL" id="MCQ5121491.1"/>
    </source>
</evidence>
<dbReference type="CDD" id="cd01392">
    <property type="entry name" value="HTH_LacI"/>
    <property type="match status" value="1"/>
</dbReference>
<proteinExistence type="predicted"/>
<evidence type="ECO:0000256" key="1">
    <source>
        <dbReference type="ARBA" id="ARBA00023015"/>
    </source>
</evidence>